<evidence type="ECO:0000259" key="9">
    <source>
        <dbReference type="Pfam" id="PF00501"/>
    </source>
</evidence>
<organism evidence="11 12">
    <name type="scientific">Labrus bergylta</name>
    <name type="common">ballan wrasse</name>
    <dbReference type="NCBI Taxonomy" id="56723"/>
    <lineage>
        <taxon>Eukaryota</taxon>
        <taxon>Metazoa</taxon>
        <taxon>Chordata</taxon>
        <taxon>Craniata</taxon>
        <taxon>Vertebrata</taxon>
        <taxon>Euteleostomi</taxon>
        <taxon>Actinopterygii</taxon>
        <taxon>Neopterygii</taxon>
        <taxon>Teleostei</taxon>
        <taxon>Neoteleostei</taxon>
        <taxon>Acanthomorphata</taxon>
        <taxon>Eupercaria</taxon>
        <taxon>Labriformes</taxon>
        <taxon>Labridae</taxon>
        <taxon>Labrus</taxon>
    </lineage>
</organism>
<proteinExistence type="inferred from homology"/>
<dbReference type="InterPro" id="IPR045851">
    <property type="entry name" value="AMP-bd_C_sf"/>
</dbReference>
<sequence length="573" mass="63495">MSALISSSLLRSCALRLRSVDALNSNTWKLCNTSLLQWCRSLHVDSPPHIPSLTTSYVHGTSSASLLSLTVSQSLDCTVQRWPDREAVVFLQDGIRKTFYQFHQDVDKAAAGLLALGLKKGDRLGVWGPNSYEWILFQFASAKAGIILVSLNPAYQAKEVEYTLKKVQCKAVVCPTRFRAQQLCELLREICPEIDTTPGGMLKSSRVPDLRMVIVTDSRQPGMLHVEDVMQAGESRHHSELMDLQSKLSFDDPINIQFTSGTTGSPKAAVLSHHNIVNNAYFLGLRVGYGWRPQVRVCVPVPMYHCFGSVAGGMCMAVHGVTLVFPSAGYNSQANLAAIQSEKCNFVYGTPTMFTDMLSQRDLHKYDLSTVEAGLMGGSPCASEIVRKLRTDMNMKEIVAKVVDPNTGEIVPVGASGELLVRGSCVMLGYWDDPQKTNEAICQARWYRTGDTASLNSLGYCRIEGRMKDLIIRGGENIYPAEIEQFLFTHPKVTEVQVVGVKDERLGEQVCACIRLKEGQTSSAEEIRAFCKDQIADFKIPHYVFFVDSYPLTASGKIKKNILREEMEKKLGL</sequence>
<dbReference type="GeneTree" id="ENSGT00940000156830"/>
<dbReference type="InterPro" id="IPR042099">
    <property type="entry name" value="ANL_N_sf"/>
</dbReference>
<evidence type="ECO:0000256" key="6">
    <source>
        <dbReference type="ARBA" id="ARBA00039638"/>
    </source>
</evidence>
<reference evidence="11" key="1">
    <citation type="submission" date="2025-08" db="UniProtKB">
        <authorList>
            <consortium name="Ensembl"/>
        </authorList>
    </citation>
    <scope>IDENTIFICATION</scope>
</reference>
<dbReference type="Gene3D" id="3.40.50.12780">
    <property type="entry name" value="N-terminal domain of ligase-like"/>
    <property type="match status" value="1"/>
</dbReference>
<dbReference type="Pfam" id="PF13193">
    <property type="entry name" value="AMP-binding_C"/>
    <property type="match status" value="1"/>
</dbReference>
<dbReference type="SUPFAM" id="SSF56801">
    <property type="entry name" value="Acetyl-CoA synthetase-like"/>
    <property type="match status" value="1"/>
</dbReference>
<comment type="function">
    <text evidence="4">Acyl-CoA synthases catalyze the initial reaction in fatty acid metabolism, by forming a thioester with CoA. Has some preference toward medium-chain substrates. Plays a role in adipocyte differentiation.</text>
</comment>
<dbReference type="Ensembl" id="ENSLBET00000028794.1">
    <property type="protein sequence ID" value="ENSLBEP00000027482.1"/>
    <property type="gene ID" value="ENSLBEG00000020778.1"/>
</dbReference>
<evidence type="ECO:0000259" key="10">
    <source>
        <dbReference type="Pfam" id="PF13193"/>
    </source>
</evidence>
<feature type="domain" description="AMP-dependent synthetase/ligase" evidence="9">
    <location>
        <begin position="78"/>
        <end position="397"/>
    </location>
</feature>
<dbReference type="InterPro" id="IPR025110">
    <property type="entry name" value="AMP-bd_C"/>
</dbReference>
<evidence type="ECO:0000313" key="12">
    <source>
        <dbReference type="Proteomes" id="UP000261660"/>
    </source>
</evidence>
<evidence type="ECO:0000256" key="7">
    <source>
        <dbReference type="ARBA" id="ARBA00047319"/>
    </source>
</evidence>
<dbReference type="Pfam" id="PF00501">
    <property type="entry name" value="AMP-binding"/>
    <property type="match status" value="2"/>
</dbReference>
<evidence type="ECO:0000313" key="11">
    <source>
        <dbReference type="Ensembl" id="ENSLBEP00000027482.1"/>
    </source>
</evidence>
<dbReference type="EC" id="6.2.1.2" evidence="5"/>
<comment type="catalytic activity">
    <reaction evidence="8">
        <text>a medium-chain fatty acid + ATP + CoA = a medium-chain fatty acyl-CoA + AMP + diphosphate</text>
        <dbReference type="Rhea" id="RHEA:48340"/>
        <dbReference type="ChEBI" id="CHEBI:30616"/>
        <dbReference type="ChEBI" id="CHEBI:33019"/>
        <dbReference type="ChEBI" id="CHEBI:57287"/>
        <dbReference type="ChEBI" id="CHEBI:59558"/>
        <dbReference type="ChEBI" id="CHEBI:90546"/>
        <dbReference type="ChEBI" id="CHEBI:456215"/>
        <dbReference type="EC" id="6.2.1.2"/>
    </reaction>
</comment>
<protein>
    <recommendedName>
        <fullName evidence="6">Medium-chain acyl-CoA ligase ACSF2, mitochondrial</fullName>
        <ecNumber evidence="5">6.2.1.2</ecNumber>
    </recommendedName>
</protein>
<feature type="domain" description="AMP-binding enzyme C-terminal" evidence="10">
    <location>
        <begin position="482"/>
        <end position="557"/>
    </location>
</feature>
<dbReference type="AlphaFoldDB" id="A0A3Q3G454"/>
<dbReference type="InterPro" id="IPR000873">
    <property type="entry name" value="AMP-dep_synth/lig_dom"/>
</dbReference>
<evidence type="ECO:0000256" key="2">
    <source>
        <dbReference type="ARBA" id="ARBA00022598"/>
    </source>
</evidence>
<comment type="similarity">
    <text evidence="1">Belongs to the ATP-dependent AMP-binding enzyme family.</text>
</comment>
<comment type="catalytic activity">
    <reaction evidence="7">
        <text>octanoate + ATP + CoA = octanoyl-CoA + AMP + diphosphate</text>
        <dbReference type="Rhea" id="RHEA:33631"/>
        <dbReference type="ChEBI" id="CHEBI:25646"/>
        <dbReference type="ChEBI" id="CHEBI:30616"/>
        <dbReference type="ChEBI" id="CHEBI:33019"/>
        <dbReference type="ChEBI" id="CHEBI:57287"/>
        <dbReference type="ChEBI" id="CHEBI:57386"/>
        <dbReference type="ChEBI" id="CHEBI:456215"/>
    </reaction>
</comment>
<evidence type="ECO:0000256" key="5">
    <source>
        <dbReference type="ARBA" id="ARBA00039009"/>
    </source>
</evidence>
<dbReference type="Proteomes" id="UP000261660">
    <property type="component" value="Unplaced"/>
</dbReference>
<evidence type="ECO:0000256" key="4">
    <source>
        <dbReference type="ARBA" id="ARBA00037247"/>
    </source>
</evidence>
<evidence type="ECO:0000256" key="1">
    <source>
        <dbReference type="ARBA" id="ARBA00006432"/>
    </source>
</evidence>
<dbReference type="FunFam" id="3.30.300.30:FF:000008">
    <property type="entry name" value="2,3-dihydroxybenzoate-AMP ligase"/>
    <property type="match status" value="1"/>
</dbReference>
<dbReference type="GO" id="GO:0031956">
    <property type="term" value="F:medium-chain fatty acid-CoA ligase activity"/>
    <property type="evidence" value="ECO:0007669"/>
    <property type="project" value="UniProtKB-EC"/>
</dbReference>
<feature type="domain" description="AMP-dependent synthetase/ligase" evidence="9">
    <location>
        <begin position="398"/>
        <end position="431"/>
    </location>
</feature>
<keyword evidence="3" id="KW-0443">Lipid metabolism</keyword>
<dbReference type="GO" id="GO:0006631">
    <property type="term" value="P:fatty acid metabolic process"/>
    <property type="evidence" value="ECO:0007669"/>
    <property type="project" value="TreeGrafter"/>
</dbReference>
<name>A0A3Q3G454_9LABR</name>
<dbReference type="PROSITE" id="PS00455">
    <property type="entry name" value="AMP_BINDING"/>
    <property type="match status" value="1"/>
</dbReference>
<keyword evidence="2" id="KW-0436">Ligase</keyword>
<evidence type="ECO:0000256" key="3">
    <source>
        <dbReference type="ARBA" id="ARBA00023098"/>
    </source>
</evidence>
<dbReference type="Gene3D" id="3.30.300.30">
    <property type="match status" value="1"/>
</dbReference>
<dbReference type="PANTHER" id="PTHR43201:SF5">
    <property type="entry name" value="MEDIUM-CHAIN ACYL-COA LIGASE ACSF2, MITOCHONDRIAL"/>
    <property type="match status" value="1"/>
</dbReference>
<accession>A0A3Q3G454</accession>
<dbReference type="InterPro" id="IPR020845">
    <property type="entry name" value="AMP-binding_CS"/>
</dbReference>
<dbReference type="PANTHER" id="PTHR43201">
    <property type="entry name" value="ACYL-COA SYNTHETASE"/>
    <property type="match status" value="1"/>
</dbReference>
<evidence type="ECO:0000256" key="8">
    <source>
        <dbReference type="ARBA" id="ARBA00048277"/>
    </source>
</evidence>
<keyword evidence="12" id="KW-1185">Reference proteome</keyword>
<reference evidence="11" key="2">
    <citation type="submission" date="2025-09" db="UniProtKB">
        <authorList>
            <consortium name="Ensembl"/>
        </authorList>
    </citation>
    <scope>IDENTIFICATION</scope>
</reference>